<keyword evidence="5" id="KW-0067">ATP-binding</keyword>
<keyword evidence="1" id="KW-0723">Serine/threonine-protein kinase</keyword>
<keyword evidence="3" id="KW-0547">Nucleotide-binding</keyword>
<keyword evidence="8" id="KW-1185">Reference proteome</keyword>
<feature type="compositionally biased region" description="Polar residues" evidence="6">
    <location>
        <begin position="200"/>
        <end position="216"/>
    </location>
</feature>
<dbReference type="PROSITE" id="PS50011">
    <property type="entry name" value="PROTEIN_KINASE_DOM"/>
    <property type="match status" value="1"/>
</dbReference>
<dbReference type="GO" id="GO:0004712">
    <property type="term" value="F:protein serine/threonine/tyrosine kinase activity"/>
    <property type="evidence" value="ECO:0007669"/>
    <property type="project" value="TreeGrafter"/>
</dbReference>
<feature type="compositionally biased region" description="Low complexity" evidence="6">
    <location>
        <begin position="326"/>
        <end position="342"/>
    </location>
</feature>
<keyword evidence="2" id="KW-0808">Transferase</keyword>
<comment type="caution">
    <text evidence="7">The sequence shown here is derived from an EMBL/GenBank/DDBJ whole genome shotgun (WGS) entry which is preliminary data.</text>
</comment>
<sequence length="793" mass="88409">MNVEGRGVVLPAKQHHQQQQQPQPQPQQRHRPSQGFYLLKQTHIKSKGTAHARKKTAMPLAMPSTPRGPAFLRDVSNIEDSPLPTPPRSHVFQEYDNEFDTLASLPRRSHSPTSTTYTKHYRSTSASLPNSNSSSSSTSAAAAAAAAAAVASSLYNEIASNYHIRQPLSPTDSQRATSYGSSSAIHPTHSTAPRLTTQSNAHLHSQPQQPPSSIARSGNRHRLLYQPTVSKVPARRIMLGQSVPEPEDEEEDEVFQGGENKEPARASPAPSPPQHYSPPLPLQQQPSQPSRLQSRPSSSQYPPSHLQAQNNNNLHHPPAPHPAPQPQQQQHQQQHQQQQQQHHIYEDNPEDYFEHAETASDKNAKMLDLVLSEGQRQSAEATHRGGRYGEGIQSAIDALRKNDNPRTTAFRGAKYFKVKRAGEGGFSTVWSIRGPIAIPAEDGSQEMIPVPESQQGWFALKQVSLRKLEMQSREEVIKEAALLESLAMKEGNEQFLLRYFGHKVTSGNLKILVELGDCDFNTLLRNNHPLPPHVVCDFFRQMLRAVHFIHEQGNLVHTDLKPANFLMCNGQVKLIDFGIAQKIPIGTVHISRAAIVGTPNYMAPEAIAIAKGSTKGRKIYKAGKPSDVWSLGCILYQMVWGRPPFDSEPSDRKLEKILDRNHVIAYPLYRDKTDPDSEPVAPEMIDCIRSALRYDADERATIPALLEHRAMRVQAEEEDGMMEDAEEDEDGDGEEGSQVSITKTMLRNIVDRVRMLALQGDLTEENLEERVNALYRNLALTQRQGPRPADQFS</sequence>
<feature type="compositionally biased region" description="Low complexity" evidence="6">
    <location>
        <begin position="282"/>
        <end position="316"/>
    </location>
</feature>
<dbReference type="PANTHER" id="PTHR22974:SF21">
    <property type="entry name" value="DUAL SPECIFICITY PROTEIN KINASE TTK"/>
    <property type="match status" value="1"/>
</dbReference>
<feature type="region of interest" description="Disordered" evidence="6">
    <location>
        <begin position="241"/>
        <end position="342"/>
    </location>
</feature>
<dbReference type="GO" id="GO:0000776">
    <property type="term" value="C:kinetochore"/>
    <property type="evidence" value="ECO:0007669"/>
    <property type="project" value="TreeGrafter"/>
</dbReference>
<evidence type="ECO:0000256" key="2">
    <source>
        <dbReference type="ARBA" id="ARBA00022679"/>
    </source>
</evidence>
<feature type="region of interest" description="Disordered" evidence="6">
    <location>
        <begin position="166"/>
        <end position="192"/>
    </location>
</feature>
<feature type="region of interest" description="Disordered" evidence="6">
    <location>
        <begin position="48"/>
        <end position="67"/>
    </location>
</feature>
<dbReference type="GO" id="GO:0004674">
    <property type="term" value="F:protein serine/threonine kinase activity"/>
    <property type="evidence" value="ECO:0007669"/>
    <property type="project" value="UniProtKB-KW"/>
</dbReference>
<dbReference type="GO" id="GO:0005634">
    <property type="term" value="C:nucleus"/>
    <property type="evidence" value="ECO:0007669"/>
    <property type="project" value="TreeGrafter"/>
</dbReference>
<gene>
    <name evidence="7" type="ORF">A4X13_0g3617</name>
</gene>
<dbReference type="PROSITE" id="PS00108">
    <property type="entry name" value="PROTEIN_KINASE_ST"/>
    <property type="match status" value="1"/>
</dbReference>
<reference evidence="7" key="1">
    <citation type="submission" date="2016-04" db="EMBL/GenBank/DDBJ databases">
        <authorList>
            <person name="Nguyen H.D."/>
            <person name="Samba Siva P."/>
            <person name="Cullis J."/>
            <person name="Levesque C.A."/>
            <person name="Hambleton S."/>
        </authorList>
    </citation>
    <scope>NUCLEOTIDE SEQUENCE</scope>
    <source>
        <strain evidence="7">DAOMC 236416</strain>
    </source>
</reference>
<dbReference type="InterPro" id="IPR011009">
    <property type="entry name" value="Kinase-like_dom_sf"/>
</dbReference>
<dbReference type="Gene3D" id="1.10.510.10">
    <property type="entry name" value="Transferase(Phosphotransferase) domain 1"/>
    <property type="match status" value="1"/>
</dbReference>
<dbReference type="Pfam" id="PF00069">
    <property type="entry name" value="Pkinase"/>
    <property type="match status" value="1"/>
</dbReference>
<dbReference type="SMART" id="SM00220">
    <property type="entry name" value="S_TKc"/>
    <property type="match status" value="1"/>
</dbReference>
<organism evidence="7 8">
    <name type="scientific">Tilletia indica</name>
    <dbReference type="NCBI Taxonomy" id="43049"/>
    <lineage>
        <taxon>Eukaryota</taxon>
        <taxon>Fungi</taxon>
        <taxon>Dikarya</taxon>
        <taxon>Basidiomycota</taxon>
        <taxon>Ustilaginomycotina</taxon>
        <taxon>Exobasidiomycetes</taxon>
        <taxon>Tilletiales</taxon>
        <taxon>Tilletiaceae</taxon>
        <taxon>Tilletia</taxon>
    </lineage>
</organism>
<dbReference type="AlphaFoldDB" id="A0A177TRQ5"/>
<dbReference type="GO" id="GO:0005524">
    <property type="term" value="F:ATP binding"/>
    <property type="evidence" value="ECO:0007669"/>
    <property type="project" value="UniProtKB-KW"/>
</dbReference>
<feature type="compositionally biased region" description="Low complexity" evidence="6">
    <location>
        <begin position="123"/>
        <end position="136"/>
    </location>
</feature>
<feature type="region of interest" description="Disordered" evidence="6">
    <location>
        <begin position="200"/>
        <end position="219"/>
    </location>
</feature>
<evidence type="ECO:0000256" key="5">
    <source>
        <dbReference type="ARBA" id="ARBA00022840"/>
    </source>
</evidence>
<dbReference type="SUPFAM" id="SSF56112">
    <property type="entry name" value="Protein kinase-like (PK-like)"/>
    <property type="match status" value="1"/>
</dbReference>
<reference evidence="7" key="2">
    <citation type="journal article" date="2019" name="IMA Fungus">
        <title>Genome sequencing and comparison of five Tilletia species to identify candidate genes for the detection of regulated species infecting wheat.</title>
        <authorList>
            <person name="Nguyen H.D.T."/>
            <person name="Sultana T."/>
            <person name="Kesanakurti P."/>
            <person name="Hambleton S."/>
        </authorList>
    </citation>
    <scope>NUCLEOTIDE SEQUENCE</scope>
    <source>
        <strain evidence="7">DAOMC 236416</strain>
    </source>
</reference>
<evidence type="ECO:0000256" key="3">
    <source>
        <dbReference type="ARBA" id="ARBA00022741"/>
    </source>
</evidence>
<feature type="compositionally biased region" description="Acidic residues" evidence="6">
    <location>
        <begin position="245"/>
        <end position="254"/>
    </location>
</feature>
<feature type="compositionally biased region" description="Acidic residues" evidence="6">
    <location>
        <begin position="717"/>
        <end position="735"/>
    </location>
</feature>
<accession>A0A177TRQ5</accession>
<dbReference type="EMBL" id="LWDF02000210">
    <property type="protein sequence ID" value="KAE8253887.1"/>
    <property type="molecule type" value="Genomic_DNA"/>
</dbReference>
<dbReference type="GO" id="GO:0034501">
    <property type="term" value="P:protein localization to kinetochore"/>
    <property type="evidence" value="ECO:0007669"/>
    <property type="project" value="TreeGrafter"/>
</dbReference>
<feature type="region of interest" description="Disordered" evidence="6">
    <location>
        <begin position="1"/>
        <end position="35"/>
    </location>
</feature>
<evidence type="ECO:0000313" key="7">
    <source>
        <dbReference type="EMBL" id="KAE8253887.1"/>
    </source>
</evidence>
<evidence type="ECO:0000256" key="1">
    <source>
        <dbReference type="ARBA" id="ARBA00022527"/>
    </source>
</evidence>
<evidence type="ECO:0000256" key="6">
    <source>
        <dbReference type="SAM" id="MobiDB-lite"/>
    </source>
</evidence>
<protein>
    <submittedName>
        <fullName evidence="7">Uncharacterized protein</fullName>
    </submittedName>
</protein>
<keyword evidence="4" id="KW-0418">Kinase</keyword>
<evidence type="ECO:0000313" key="8">
    <source>
        <dbReference type="Proteomes" id="UP000077521"/>
    </source>
</evidence>
<dbReference type="InterPro" id="IPR000719">
    <property type="entry name" value="Prot_kinase_dom"/>
</dbReference>
<evidence type="ECO:0000256" key="4">
    <source>
        <dbReference type="ARBA" id="ARBA00022777"/>
    </source>
</evidence>
<dbReference type="GO" id="GO:0007094">
    <property type="term" value="P:mitotic spindle assembly checkpoint signaling"/>
    <property type="evidence" value="ECO:0007669"/>
    <property type="project" value="TreeGrafter"/>
</dbReference>
<feature type="compositionally biased region" description="Pro residues" evidence="6">
    <location>
        <begin position="269"/>
        <end position="281"/>
    </location>
</feature>
<dbReference type="Gene3D" id="3.30.200.20">
    <property type="entry name" value="Phosphorylase Kinase, domain 1"/>
    <property type="match status" value="1"/>
</dbReference>
<name>A0A177TRQ5_9BASI</name>
<feature type="compositionally biased region" description="Polar residues" evidence="6">
    <location>
        <begin position="168"/>
        <end position="192"/>
    </location>
</feature>
<dbReference type="Proteomes" id="UP000077521">
    <property type="component" value="Unassembled WGS sequence"/>
</dbReference>
<dbReference type="GO" id="GO:0033316">
    <property type="term" value="P:meiotic spindle assembly checkpoint signaling"/>
    <property type="evidence" value="ECO:0007669"/>
    <property type="project" value="TreeGrafter"/>
</dbReference>
<feature type="region of interest" description="Disordered" evidence="6">
    <location>
        <begin position="104"/>
        <end position="136"/>
    </location>
</feature>
<dbReference type="InterPro" id="IPR008271">
    <property type="entry name" value="Ser/Thr_kinase_AS"/>
</dbReference>
<proteinExistence type="predicted"/>
<dbReference type="GO" id="GO:0007059">
    <property type="term" value="P:chromosome segregation"/>
    <property type="evidence" value="ECO:0007669"/>
    <property type="project" value="TreeGrafter"/>
</dbReference>
<feature type="region of interest" description="Disordered" evidence="6">
    <location>
        <begin position="717"/>
        <end position="741"/>
    </location>
</feature>
<dbReference type="PANTHER" id="PTHR22974">
    <property type="entry name" value="MIXED LINEAGE PROTEIN KINASE"/>
    <property type="match status" value="1"/>
</dbReference>